<evidence type="ECO:0000256" key="1">
    <source>
        <dbReference type="SAM" id="SignalP"/>
    </source>
</evidence>
<reference evidence="2 3" key="1">
    <citation type="submission" date="2019-08" db="EMBL/GenBank/DDBJ databases">
        <title>Bradyrhizobium hipponensis sp. nov., a rhizobium isolated from a Lupinus angustifolius root nodule in Tunisia.</title>
        <authorList>
            <person name="Off K."/>
            <person name="Rejili M."/>
            <person name="Mars M."/>
            <person name="Brachmann A."/>
            <person name="Marin M."/>
        </authorList>
    </citation>
    <scope>NUCLEOTIDE SEQUENCE [LARGE SCALE GENOMIC DNA]</scope>
    <source>
        <strain evidence="2 3">CTAW11</strain>
    </source>
</reference>
<sequence>MNLKLMVVAVVLASVFAAPVAAGPFEDAADAHARGDYAKALRLIRPLANDGDAAAQFNLGLMYVAGHGVQQDSAAAAIWFRKAAEQGNALAQSNLGMLYLYGQGVAQDDTEAVTWFRKAADQGDAIAEFMLRNQYANGKGVPQDDSGAVIWFQRAAKQGHAVAPCSISGSCTPKAEVCRRTMSLPTCGSVYRRHRVRKKRPRP</sequence>
<keyword evidence="3" id="KW-1185">Reference proteome</keyword>
<feature type="signal peptide" evidence="1">
    <location>
        <begin position="1"/>
        <end position="22"/>
    </location>
</feature>
<evidence type="ECO:0000313" key="2">
    <source>
        <dbReference type="EMBL" id="TYL75145.1"/>
    </source>
</evidence>
<gene>
    <name evidence="2" type="ORF">FXB38_33505</name>
</gene>
<dbReference type="PANTHER" id="PTHR11102">
    <property type="entry name" value="SEL-1-LIKE PROTEIN"/>
    <property type="match status" value="1"/>
</dbReference>
<organism evidence="2 3">
    <name type="scientific">Bradyrhizobium cytisi</name>
    <dbReference type="NCBI Taxonomy" id="515489"/>
    <lineage>
        <taxon>Bacteria</taxon>
        <taxon>Pseudomonadati</taxon>
        <taxon>Pseudomonadota</taxon>
        <taxon>Alphaproteobacteria</taxon>
        <taxon>Hyphomicrobiales</taxon>
        <taxon>Nitrobacteraceae</taxon>
        <taxon>Bradyrhizobium</taxon>
    </lineage>
</organism>
<name>A0A5S4WHN6_9BRAD</name>
<dbReference type="Proteomes" id="UP000324853">
    <property type="component" value="Unassembled WGS sequence"/>
</dbReference>
<dbReference type="PANTHER" id="PTHR11102:SF160">
    <property type="entry name" value="ERAD-ASSOCIATED E3 UBIQUITIN-PROTEIN LIGASE COMPONENT HRD3"/>
    <property type="match status" value="1"/>
</dbReference>
<dbReference type="SMART" id="SM00671">
    <property type="entry name" value="SEL1"/>
    <property type="match status" value="3"/>
</dbReference>
<dbReference type="Gene3D" id="1.25.40.10">
    <property type="entry name" value="Tetratricopeptide repeat domain"/>
    <property type="match status" value="1"/>
</dbReference>
<dbReference type="AlphaFoldDB" id="A0A5S4WHN6"/>
<comment type="caution">
    <text evidence="2">The sequence shown here is derived from an EMBL/GenBank/DDBJ whole genome shotgun (WGS) entry which is preliminary data.</text>
</comment>
<dbReference type="InterPro" id="IPR011990">
    <property type="entry name" value="TPR-like_helical_dom_sf"/>
</dbReference>
<dbReference type="InterPro" id="IPR006597">
    <property type="entry name" value="Sel1-like"/>
</dbReference>
<dbReference type="RefSeq" id="WP_148755221.1">
    <property type="nucleotide sequence ID" value="NZ_VSSR01000067.1"/>
</dbReference>
<feature type="chain" id="PRO_5024429808" evidence="1">
    <location>
        <begin position="23"/>
        <end position="203"/>
    </location>
</feature>
<dbReference type="SUPFAM" id="SSF81901">
    <property type="entry name" value="HCP-like"/>
    <property type="match status" value="1"/>
</dbReference>
<keyword evidence="1" id="KW-0732">Signal</keyword>
<accession>A0A5S4WHN6</accession>
<dbReference type="InterPro" id="IPR050767">
    <property type="entry name" value="Sel1_AlgK"/>
</dbReference>
<dbReference type="EMBL" id="VSSR01000067">
    <property type="protein sequence ID" value="TYL75145.1"/>
    <property type="molecule type" value="Genomic_DNA"/>
</dbReference>
<proteinExistence type="predicted"/>
<dbReference type="OrthoDB" id="9790300at2"/>
<protein>
    <submittedName>
        <fullName evidence="2">Sel1 repeat family protein</fullName>
    </submittedName>
</protein>
<evidence type="ECO:0000313" key="3">
    <source>
        <dbReference type="Proteomes" id="UP000324853"/>
    </source>
</evidence>
<dbReference type="Pfam" id="PF08238">
    <property type="entry name" value="Sel1"/>
    <property type="match status" value="3"/>
</dbReference>